<dbReference type="GO" id="GO:0051536">
    <property type="term" value="F:iron-sulfur cluster binding"/>
    <property type="evidence" value="ECO:0007669"/>
    <property type="project" value="InterPro"/>
</dbReference>
<reference evidence="3 4" key="1">
    <citation type="submission" date="2016-10" db="EMBL/GenBank/DDBJ databases">
        <authorList>
            <person name="de Groot N.N."/>
        </authorList>
    </citation>
    <scope>NUCLEOTIDE SEQUENCE [LARGE SCALE GENOMIC DNA]</scope>
    <source>
        <strain evidence="3 4">SP2</strain>
    </source>
</reference>
<dbReference type="EMBL" id="FORO01000013">
    <property type="protein sequence ID" value="SFJ08003.1"/>
    <property type="molecule type" value="Genomic_DNA"/>
</dbReference>
<dbReference type="OMA" id="YWCASCG"/>
<name>A0A1I3NFE0_9EURY</name>
<evidence type="ECO:0000313" key="3">
    <source>
        <dbReference type="EMBL" id="SFJ08003.1"/>
    </source>
</evidence>
<dbReference type="InterPro" id="IPR006137">
    <property type="entry name" value="NADH_UbQ_OxRdtase-like_20kDa"/>
</dbReference>
<accession>A0A1I3NFE0</accession>
<dbReference type="OrthoDB" id="37913at2157"/>
<evidence type="ECO:0000313" key="4">
    <source>
        <dbReference type="Proteomes" id="UP000182829"/>
    </source>
</evidence>
<gene>
    <name evidence="3" type="ORF">SAMN05443661_11379</name>
</gene>
<dbReference type="Proteomes" id="UP000182829">
    <property type="component" value="Unassembled WGS sequence"/>
</dbReference>
<dbReference type="GO" id="GO:0016491">
    <property type="term" value="F:oxidoreductase activity"/>
    <property type="evidence" value="ECO:0007669"/>
    <property type="project" value="UniProtKB-KW"/>
</dbReference>
<proteinExistence type="predicted"/>
<dbReference type="RefSeq" id="WP_005577986.1">
    <property type="nucleotide sequence ID" value="NZ_FORO01000013.1"/>
</dbReference>
<dbReference type="SUPFAM" id="SSF56770">
    <property type="entry name" value="HydA/Nqo6-like"/>
    <property type="match status" value="1"/>
</dbReference>
<dbReference type="AlphaFoldDB" id="A0A1I3NFE0"/>
<organism evidence="3 4">
    <name type="scientific">Natronobacterium gregoryi</name>
    <dbReference type="NCBI Taxonomy" id="44930"/>
    <lineage>
        <taxon>Archaea</taxon>
        <taxon>Methanobacteriati</taxon>
        <taxon>Methanobacteriota</taxon>
        <taxon>Stenosarchaea group</taxon>
        <taxon>Halobacteria</taxon>
        <taxon>Halobacteriales</taxon>
        <taxon>Natrialbaceae</taxon>
        <taxon>Natronobacterium</taxon>
    </lineage>
</organism>
<dbReference type="PANTHER" id="PTHR42845:SF2">
    <property type="entry name" value="F420-NON-REDUCING HYDROGENASE VHU SUBUNIT G"/>
    <property type="match status" value="1"/>
</dbReference>
<sequence length="354" mass="37973">MATELDRSDRGLAEYVDERLAQLDDPPAAPLTLGIYWTGSCGGCDANVADLGEALLALSSHVDVAIWPLATDFKPADVERLETDEIDICLFNGAIRLDDHEEMAHLLRDRSRTLVAYGACAHLGGIPGLAEFSSPDDLVRTKYEDVPTVTGGESPRGETDVESGRLELPTLRDGVDRLEDVVDVEYTVPGCPPSRRFTADLLLSALEEDLPEPGTVLAGDGHVCRECPREVDERHLESLERVHEVEPADGECLLNEGLVCLGPLTAAGCNARCLEANVPCRGCFGPAESTCDVGAQLASSLGPLVEPDGDDEVAAIVDEVEDWAGLTHYFTLADSPLGQVQDPAVDDDRGDRDE</sequence>
<evidence type="ECO:0000259" key="2">
    <source>
        <dbReference type="Pfam" id="PF01058"/>
    </source>
</evidence>
<feature type="domain" description="NADH:ubiquinone oxidoreductase-like 20kDa subunit" evidence="2">
    <location>
        <begin position="41"/>
        <end position="202"/>
    </location>
</feature>
<dbReference type="Pfam" id="PF01058">
    <property type="entry name" value="Oxidored_q6"/>
    <property type="match status" value="1"/>
</dbReference>
<dbReference type="GeneID" id="14209538"/>
<dbReference type="InterPro" id="IPR051349">
    <property type="entry name" value="Hydrogenase_assoc-protein"/>
</dbReference>
<dbReference type="InterPro" id="IPR037024">
    <property type="entry name" value="NiFe_Hase_small_N_sf"/>
</dbReference>
<evidence type="ECO:0000256" key="1">
    <source>
        <dbReference type="ARBA" id="ARBA00023002"/>
    </source>
</evidence>
<dbReference type="PANTHER" id="PTHR42845">
    <property type="entry name" value="COENZYME F420-REDUCING HYDROGENASE, GAMMA SUBUNIT"/>
    <property type="match status" value="1"/>
</dbReference>
<dbReference type="Gene3D" id="3.40.50.700">
    <property type="entry name" value="NADH:ubiquinone oxidoreductase-like, 20kDa subunit"/>
    <property type="match status" value="1"/>
</dbReference>
<protein>
    <submittedName>
        <fullName evidence="3">F420-non-reducing hydrogenase subunit G</fullName>
    </submittedName>
</protein>
<keyword evidence="1" id="KW-0560">Oxidoreductase</keyword>